<comment type="caution">
    <text evidence="2">The sequence shown here is derived from an EMBL/GenBank/DDBJ whole genome shotgun (WGS) entry which is preliminary data.</text>
</comment>
<evidence type="ECO:0000313" key="3">
    <source>
        <dbReference type="Proteomes" id="UP000663832"/>
    </source>
</evidence>
<sequence>MSYQKACSPGKNTITAEKKEAYITIEYSCCNSLHCNQQSLPAVVAIECYVCDSRVTGLMGCSILNTSSPHVHEFGSSSTSESCATIVGLAGHDALSNRSYPAFTIRTYIADCRNQSLGVVSYGGATFTGRISCCHTNSCNTEPLDIYLTPRLTISTVPAAIRTKAKGTTTTTTTAKTIQTTTAITETIEGTIKNAGTKARSTTTAATKNESGFHILKTVAITISIVLISCGLILGIWRVTRCLDCKTAQSRDRNHHLTGSVEEIPVFSPMEPSSQPFIQNYNELS</sequence>
<dbReference type="EMBL" id="CAJNOM010000155">
    <property type="protein sequence ID" value="CAF1152777.1"/>
    <property type="molecule type" value="Genomic_DNA"/>
</dbReference>
<evidence type="ECO:0000256" key="1">
    <source>
        <dbReference type="SAM" id="Phobius"/>
    </source>
</evidence>
<keyword evidence="1" id="KW-1133">Transmembrane helix</keyword>
<name>A0A814SUP8_9BILA</name>
<keyword evidence="1" id="KW-0472">Membrane</keyword>
<keyword evidence="3" id="KW-1185">Reference proteome</keyword>
<gene>
    <name evidence="2" type="ORF">QVE165_LOCUS23113</name>
</gene>
<proteinExistence type="predicted"/>
<accession>A0A814SUP8</accession>
<reference evidence="2" key="1">
    <citation type="submission" date="2021-02" db="EMBL/GenBank/DDBJ databases">
        <authorList>
            <person name="Nowell W R."/>
        </authorList>
    </citation>
    <scope>NUCLEOTIDE SEQUENCE</scope>
</reference>
<evidence type="ECO:0000313" key="2">
    <source>
        <dbReference type="EMBL" id="CAF1152777.1"/>
    </source>
</evidence>
<keyword evidence="1" id="KW-0812">Transmembrane</keyword>
<protein>
    <submittedName>
        <fullName evidence="2">Uncharacterized protein</fullName>
    </submittedName>
</protein>
<feature type="transmembrane region" description="Helical" evidence="1">
    <location>
        <begin position="218"/>
        <end position="237"/>
    </location>
</feature>
<dbReference type="Proteomes" id="UP000663832">
    <property type="component" value="Unassembled WGS sequence"/>
</dbReference>
<dbReference type="AlphaFoldDB" id="A0A814SUP8"/>
<organism evidence="2 3">
    <name type="scientific">Adineta steineri</name>
    <dbReference type="NCBI Taxonomy" id="433720"/>
    <lineage>
        <taxon>Eukaryota</taxon>
        <taxon>Metazoa</taxon>
        <taxon>Spiralia</taxon>
        <taxon>Gnathifera</taxon>
        <taxon>Rotifera</taxon>
        <taxon>Eurotatoria</taxon>
        <taxon>Bdelloidea</taxon>
        <taxon>Adinetida</taxon>
        <taxon>Adinetidae</taxon>
        <taxon>Adineta</taxon>
    </lineage>
</organism>